<gene>
    <name evidence="1" type="ORF">LTS18_011424</name>
</gene>
<evidence type="ECO:0000313" key="2">
    <source>
        <dbReference type="Proteomes" id="UP001186974"/>
    </source>
</evidence>
<name>A0ACC3DK72_9PEZI</name>
<organism evidence="1 2">
    <name type="scientific">Coniosporium uncinatum</name>
    <dbReference type="NCBI Taxonomy" id="93489"/>
    <lineage>
        <taxon>Eukaryota</taxon>
        <taxon>Fungi</taxon>
        <taxon>Dikarya</taxon>
        <taxon>Ascomycota</taxon>
        <taxon>Pezizomycotina</taxon>
        <taxon>Dothideomycetes</taxon>
        <taxon>Dothideomycetes incertae sedis</taxon>
        <taxon>Coniosporium</taxon>
    </lineage>
</organism>
<keyword evidence="2" id="KW-1185">Reference proteome</keyword>
<reference evidence="1" key="1">
    <citation type="submission" date="2024-09" db="EMBL/GenBank/DDBJ databases">
        <title>Black Yeasts Isolated from many extreme environments.</title>
        <authorList>
            <person name="Coleine C."/>
            <person name="Stajich J.E."/>
            <person name="Selbmann L."/>
        </authorList>
    </citation>
    <scope>NUCLEOTIDE SEQUENCE</scope>
    <source>
        <strain evidence="1">CCFEE 5737</strain>
    </source>
</reference>
<proteinExistence type="predicted"/>
<evidence type="ECO:0000313" key="1">
    <source>
        <dbReference type="EMBL" id="KAK3077017.1"/>
    </source>
</evidence>
<accession>A0ACC3DK72</accession>
<sequence length="92" mass="9789">MMSVLDPCPAEHHGEIVAAAVVAYVEARDEVAEVWMKGLAGDAEQTEGLVERAVQAAAATRRVLEDAVRENLGIKFPELAEAVGGRDVDMEG</sequence>
<comment type="caution">
    <text evidence="1">The sequence shown here is derived from an EMBL/GenBank/DDBJ whole genome shotgun (WGS) entry which is preliminary data.</text>
</comment>
<protein>
    <submittedName>
        <fullName evidence="1">Uncharacterized protein</fullName>
    </submittedName>
</protein>
<dbReference type="Proteomes" id="UP001186974">
    <property type="component" value="Unassembled WGS sequence"/>
</dbReference>
<dbReference type="EMBL" id="JAWDJW010003303">
    <property type="protein sequence ID" value="KAK3077017.1"/>
    <property type="molecule type" value="Genomic_DNA"/>
</dbReference>